<dbReference type="AlphaFoldDB" id="A0A8J2XEX3"/>
<dbReference type="Proteomes" id="UP000602050">
    <property type="component" value="Unassembled WGS sequence"/>
</dbReference>
<reference evidence="1" key="1">
    <citation type="journal article" date="2014" name="Int. J. Syst. Evol. Microbiol.">
        <title>Complete genome sequence of Corynebacterium casei LMG S-19264T (=DSM 44701T), isolated from a smear-ripened cheese.</title>
        <authorList>
            <consortium name="US DOE Joint Genome Institute (JGI-PGF)"/>
            <person name="Walter F."/>
            <person name="Albersmeier A."/>
            <person name="Kalinowski J."/>
            <person name="Ruckert C."/>
        </authorList>
    </citation>
    <scope>NUCLEOTIDE SEQUENCE</scope>
    <source>
        <strain evidence="1">CGMCC 1.12360</strain>
    </source>
</reference>
<sequence length="64" mass="7109">MDKMQGLEEMFRAINQLSEGEAKAILKLLYGSLNTYAAGNGEYTSEQLIQDIKNVFIKIPDAAN</sequence>
<accession>A0A8J2XEX3</accession>
<proteinExistence type="predicted"/>
<evidence type="ECO:0000313" key="1">
    <source>
        <dbReference type="EMBL" id="GFZ76250.1"/>
    </source>
</evidence>
<name>A0A8J2XEX3_9BACI</name>
<evidence type="ECO:0000313" key="2">
    <source>
        <dbReference type="Proteomes" id="UP000602050"/>
    </source>
</evidence>
<gene>
    <name evidence="1" type="ORF">GCM10010978_17510</name>
</gene>
<dbReference type="RefSeq" id="WP_188392018.1">
    <property type="nucleotide sequence ID" value="NZ_BMEV01000028.1"/>
</dbReference>
<comment type="caution">
    <text evidence="1">The sequence shown here is derived from an EMBL/GenBank/DDBJ whole genome shotgun (WGS) entry which is preliminary data.</text>
</comment>
<protein>
    <submittedName>
        <fullName evidence="1">Uncharacterized protein</fullName>
    </submittedName>
</protein>
<reference evidence="1" key="2">
    <citation type="submission" date="2020-09" db="EMBL/GenBank/DDBJ databases">
        <authorList>
            <person name="Sun Q."/>
            <person name="Zhou Y."/>
        </authorList>
    </citation>
    <scope>NUCLEOTIDE SEQUENCE</scope>
    <source>
        <strain evidence="1">CGMCC 1.12360</strain>
    </source>
</reference>
<organism evidence="1 2">
    <name type="scientific">Compostibacillus humi</name>
    <dbReference type="NCBI Taxonomy" id="1245525"/>
    <lineage>
        <taxon>Bacteria</taxon>
        <taxon>Bacillati</taxon>
        <taxon>Bacillota</taxon>
        <taxon>Bacilli</taxon>
        <taxon>Bacillales</taxon>
        <taxon>Bacillaceae</taxon>
        <taxon>Compostibacillus</taxon>
    </lineage>
</organism>
<keyword evidence="2" id="KW-1185">Reference proteome</keyword>
<dbReference type="EMBL" id="BMEV01000028">
    <property type="protein sequence ID" value="GFZ76250.1"/>
    <property type="molecule type" value="Genomic_DNA"/>
</dbReference>